<keyword evidence="1" id="KW-0802">TPR repeat</keyword>
<keyword evidence="2" id="KW-0812">Transmembrane</keyword>
<dbReference type="RefSeq" id="WP_290254130.1">
    <property type="nucleotide sequence ID" value="NZ_JAUGQQ010000003.1"/>
</dbReference>
<dbReference type="Pfam" id="PF13174">
    <property type="entry name" value="TPR_6"/>
    <property type="match status" value="1"/>
</dbReference>
<organism evidence="3 4">
    <name type="scientific">Aequorivita aurantiaca</name>
    <dbReference type="NCBI Taxonomy" id="3053356"/>
    <lineage>
        <taxon>Bacteria</taxon>
        <taxon>Pseudomonadati</taxon>
        <taxon>Bacteroidota</taxon>
        <taxon>Flavobacteriia</taxon>
        <taxon>Flavobacteriales</taxon>
        <taxon>Flavobacteriaceae</taxon>
        <taxon>Aequorivita</taxon>
    </lineage>
</organism>
<protein>
    <submittedName>
        <fullName evidence="3">Tetratricopeptide repeat protein</fullName>
    </submittedName>
</protein>
<keyword evidence="2" id="KW-0472">Membrane</keyword>
<feature type="repeat" description="TPR" evidence="1">
    <location>
        <begin position="120"/>
        <end position="153"/>
    </location>
</feature>
<dbReference type="PROSITE" id="PS50005">
    <property type="entry name" value="TPR"/>
    <property type="match status" value="1"/>
</dbReference>
<feature type="transmembrane region" description="Helical" evidence="2">
    <location>
        <begin position="71"/>
        <end position="89"/>
    </location>
</feature>
<keyword evidence="4" id="KW-1185">Reference proteome</keyword>
<dbReference type="InterPro" id="IPR011990">
    <property type="entry name" value="TPR-like_helical_dom_sf"/>
</dbReference>
<gene>
    <name evidence="3" type="ORF">QRD02_06555</name>
</gene>
<reference evidence="3 4" key="1">
    <citation type="submission" date="2023-06" db="EMBL/GenBank/DDBJ databases">
        <authorList>
            <person name="Ye Y.-Q."/>
            <person name="Du Z.-J."/>
        </authorList>
    </citation>
    <scope>NUCLEOTIDE SEQUENCE [LARGE SCALE GENOMIC DNA]</scope>
    <source>
        <strain evidence="3 4">SDUM287046</strain>
    </source>
</reference>
<dbReference type="Proteomes" id="UP001244787">
    <property type="component" value="Unassembled WGS sequence"/>
</dbReference>
<evidence type="ECO:0000313" key="3">
    <source>
        <dbReference type="EMBL" id="MDN3724037.1"/>
    </source>
</evidence>
<evidence type="ECO:0000256" key="2">
    <source>
        <dbReference type="SAM" id="Phobius"/>
    </source>
</evidence>
<dbReference type="Gene3D" id="1.25.40.10">
    <property type="entry name" value="Tetratricopeptide repeat domain"/>
    <property type="match status" value="1"/>
</dbReference>
<comment type="caution">
    <text evidence="3">The sequence shown here is derived from an EMBL/GenBank/DDBJ whole genome shotgun (WGS) entry which is preliminary data.</text>
</comment>
<evidence type="ECO:0000313" key="4">
    <source>
        <dbReference type="Proteomes" id="UP001244787"/>
    </source>
</evidence>
<keyword evidence="2" id="KW-1133">Transmembrane helix</keyword>
<dbReference type="EMBL" id="JAUGQQ010000003">
    <property type="protein sequence ID" value="MDN3724037.1"/>
    <property type="molecule type" value="Genomic_DNA"/>
</dbReference>
<proteinExistence type="predicted"/>
<evidence type="ECO:0000256" key="1">
    <source>
        <dbReference type="PROSITE-ProRule" id="PRU00339"/>
    </source>
</evidence>
<name>A0ABT8DFB5_9FLAO</name>
<accession>A0ABT8DFB5</accession>
<dbReference type="SUPFAM" id="SSF48452">
    <property type="entry name" value="TPR-like"/>
    <property type="match status" value="1"/>
</dbReference>
<dbReference type="InterPro" id="IPR019734">
    <property type="entry name" value="TPR_rpt"/>
</dbReference>
<sequence length="232" mass="27131">MDKNELIQKYFEKSLSPEEAAMFENLLADKEFADEVAFQKKIKKVITHEERATLKDKLRTFENQKTSTDKWWYAAASVFVLLGTAIWFMGQKPDYDTLYASYYETYPNVIAPVVRNNNDTITDTEKAFAYYEKQDYNKALEIFQTIIRTSPQEEYAQFYSAISYMELAKFSEASKILSGTNWSKKYADDAIWYLALLELKTDNPDASRKFLLEASKTSRYQKESLELLKKLD</sequence>